<sequence length="45" mass="4535">MLHAVAGSPPPLPPPLLSCSAPSPTPCLLCTILSSIHKEEDGSVA</sequence>
<organism evidence="1">
    <name type="scientific">Arundo donax</name>
    <name type="common">Giant reed</name>
    <name type="synonym">Donax arundinaceus</name>
    <dbReference type="NCBI Taxonomy" id="35708"/>
    <lineage>
        <taxon>Eukaryota</taxon>
        <taxon>Viridiplantae</taxon>
        <taxon>Streptophyta</taxon>
        <taxon>Embryophyta</taxon>
        <taxon>Tracheophyta</taxon>
        <taxon>Spermatophyta</taxon>
        <taxon>Magnoliopsida</taxon>
        <taxon>Liliopsida</taxon>
        <taxon>Poales</taxon>
        <taxon>Poaceae</taxon>
        <taxon>PACMAD clade</taxon>
        <taxon>Arundinoideae</taxon>
        <taxon>Arundineae</taxon>
        <taxon>Arundo</taxon>
    </lineage>
</organism>
<protein>
    <submittedName>
        <fullName evidence="1">Uncharacterized protein</fullName>
    </submittedName>
</protein>
<evidence type="ECO:0000313" key="1">
    <source>
        <dbReference type="EMBL" id="JAD69361.1"/>
    </source>
</evidence>
<dbReference type="EMBL" id="GBRH01228534">
    <property type="protein sequence ID" value="JAD69361.1"/>
    <property type="molecule type" value="Transcribed_RNA"/>
</dbReference>
<accession>A0A0A9C1A7</accession>
<proteinExistence type="predicted"/>
<reference evidence="1" key="2">
    <citation type="journal article" date="2015" name="Data Brief">
        <title>Shoot transcriptome of the giant reed, Arundo donax.</title>
        <authorList>
            <person name="Barrero R.A."/>
            <person name="Guerrero F.D."/>
            <person name="Moolhuijzen P."/>
            <person name="Goolsby J.A."/>
            <person name="Tidwell J."/>
            <person name="Bellgard S.E."/>
            <person name="Bellgard M.I."/>
        </authorList>
    </citation>
    <scope>NUCLEOTIDE SEQUENCE</scope>
    <source>
        <tissue evidence="1">Shoot tissue taken approximately 20 cm above the soil surface</tissue>
    </source>
</reference>
<name>A0A0A9C1A7_ARUDO</name>
<dbReference type="AlphaFoldDB" id="A0A0A9C1A7"/>
<reference evidence="1" key="1">
    <citation type="submission" date="2014-09" db="EMBL/GenBank/DDBJ databases">
        <authorList>
            <person name="Magalhaes I.L.F."/>
            <person name="Oliveira U."/>
            <person name="Santos F.R."/>
            <person name="Vidigal T.H.D.A."/>
            <person name="Brescovit A.D."/>
            <person name="Santos A.J."/>
        </authorList>
    </citation>
    <scope>NUCLEOTIDE SEQUENCE</scope>
    <source>
        <tissue evidence="1">Shoot tissue taken approximately 20 cm above the soil surface</tissue>
    </source>
</reference>